<evidence type="ECO:0000313" key="2">
    <source>
        <dbReference type="EMBL" id="OWK28474.1"/>
    </source>
</evidence>
<reference evidence="2 3" key="1">
    <citation type="submission" date="2017-03" db="EMBL/GenBank/DDBJ databases">
        <title>Genome sequence of Sphingomonas mucosissima DSM 17494.</title>
        <authorList>
            <person name="Poehlein A."/>
            <person name="Wuebbeler J.H."/>
            <person name="Steinbuechel A."/>
            <person name="Daniel R."/>
        </authorList>
    </citation>
    <scope>NUCLEOTIDE SEQUENCE [LARGE SCALE GENOMIC DNA]</scope>
    <source>
        <strain evidence="2 3">DSM 17494</strain>
    </source>
</reference>
<protein>
    <submittedName>
        <fullName evidence="2">Endonuclease/exonuclease/phosphatase family protein</fullName>
    </submittedName>
</protein>
<dbReference type="GO" id="GO:0004527">
    <property type="term" value="F:exonuclease activity"/>
    <property type="evidence" value="ECO:0007669"/>
    <property type="project" value="UniProtKB-KW"/>
</dbReference>
<comment type="caution">
    <text evidence="2">The sequence shown here is derived from an EMBL/GenBank/DDBJ whole genome shotgun (WGS) entry which is preliminary data.</text>
</comment>
<dbReference type="SUPFAM" id="SSF56219">
    <property type="entry name" value="DNase I-like"/>
    <property type="match status" value="1"/>
</dbReference>
<dbReference type="InterPro" id="IPR038772">
    <property type="entry name" value="Sph/SMPD2-like"/>
</dbReference>
<keyword evidence="2" id="KW-0540">Nuclease</keyword>
<keyword evidence="2" id="KW-0378">Hydrolase</keyword>
<proteinExistence type="predicted"/>
<dbReference type="InterPro" id="IPR005135">
    <property type="entry name" value="Endo/exonuclease/phosphatase"/>
</dbReference>
<dbReference type="Gene3D" id="3.60.10.10">
    <property type="entry name" value="Endonuclease/exonuclease/phosphatase"/>
    <property type="match status" value="1"/>
</dbReference>
<name>A0A245ZFF4_9SPHN</name>
<evidence type="ECO:0000313" key="3">
    <source>
        <dbReference type="Proteomes" id="UP000197783"/>
    </source>
</evidence>
<dbReference type="PANTHER" id="PTHR16320">
    <property type="entry name" value="SPHINGOMYELINASE FAMILY MEMBER"/>
    <property type="match status" value="1"/>
</dbReference>
<keyword evidence="3" id="KW-1185">Reference proteome</keyword>
<organism evidence="2 3">
    <name type="scientific">Sphingomonas mucosissima</name>
    <dbReference type="NCBI Taxonomy" id="370959"/>
    <lineage>
        <taxon>Bacteria</taxon>
        <taxon>Pseudomonadati</taxon>
        <taxon>Pseudomonadota</taxon>
        <taxon>Alphaproteobacteria</taxon>
        <taxon>Sphingomonadales</taxon>
        <taxon>Sphingomonadaceae</taxon>
        <taxon>Sphingomonas</taxon>
    </lineage>
</organism>
<dbReference type="GO" id="GO:0004767">
    <property type="term" value="F:sphingomyelin phosphodiesterase activity"/>
    <property type="evidence" value="ECO:0007669"/>
    <property type="project" value="InterPro"/>
</dbReference>
<dbReference type="EMBL" id="NBBJ01000005">
    <property type="protein sequence ID" value="OWK28474.1"/>
    <property type="molecule type" value="Genomic_DNA"/>
</dbReference>
<gene>
    <name evidence="2" type="ORF">SPMU_27340</name>
</gene>
<keyword evidence="2" id="KW-0269">Exonuclease</keyword>
<feature type="domain" description="Endonuclease/exonuclease/phosphatase" evidence="1">
    <location>
        <begin position="62"/>
        <end position="289"/>
    </location>
</feature>
<dbReference type="GO" id="GO:0004519">
    <property type="term" value="F:endonuclease activity"/>
    <property type="evidence" value="ECO:0007669"/>
    <property type="project" value="UniProtKB-KW"/>
</dbReference>
<evidence type="ECO:0000259" key="1">
    <source>
        <dbReference type="Pfam" id="PF03372"/>
    </source>
</evidence>
<accession>A0A245ZFF4</accession>
<sequence length="374" mass="40377">MNRRGRRSTTCGLRLSCWAGTLGIAGLIGAGSLSYAQSAIPSASPARLAESDGEVSTTLDVLSFNIEGLGWPARRNRAASLRRIAATLADLRERGSAPDVVLLQEVFSSTAVRAVTDAGYPYRAWGPSRTQRRRLPVSDRRPEPARWLKGEAGLHVVGSGLAILSRHPIVAVESEPFGTKRCAGYDCLSNKGVQFAQVILPGVPQPIALFNTHLNSQGSSGVPAARSGAAHALQVDDVARFTRIVADAGTPAILGGDFNMRNSRPRMERFDEDITSFTMVRRFCVTNPSACDVKMSWDGDEPWMDTQDLQLFRNGALVTITPIKVEAMFDGSVASPKLSDHDGFRVTYRLTWRRGVPRPARSGAASHLSPPVSP</sequence>
<dbReference type="OrthoDB" id="7181414at2"/>
<dbReference type="Proteomes" id="UP000197783">
    <property type="component" value="Unassembled WGS sequence"/>
</dbReference>
<dbReference type="PANTHER" id="PTHR16320:SF23">
    <property type="entry name" value="SPHINGOMYELINASE C 1"/>
    <property type="match status" value="1"/>
</dbReference>
<keyword evidence="2" id="KW-0255">Endonuclease</keyword>
<dbReference type="InterPro" id="IPR036691">
    <property type="entry name" value="Endo/exonu/phosph_ase_sf"/>
</dbReference>
<dbReference type="Pfam" id="PF03372">
    <property type="entry name" value="Exo_endo_phos"/>
    <property type="match status" value="1"/>
</dbReference>
<dbReference type="AlphaFoldDB" id="A0A245ZFF4"/>